<accession>A0A380TA07</accession>
<evidence type="ECO:0000256" key="1">
    <source>
        <dbReference type="SAM" id="Phobius"/>
    </source>
</evidence>
<proteinExistence type="predicted"/>
<reference evidence="2" key="1">
    <citation type="submission" date="2018-07" db="EMBL/GenBank/DDBJ databases">
        <authorList>
            <person name="Quirk P.G."/>
            <person name="Krulwich T.A."/>
        </authorList>
    </citation>
    <scope>NUCLEOTIDE SEQUENCE</scope>
</reference>
<dbReference type="AlphaFoldDB" id="A0A380TA07"/>
<feature type="transmembrane region" description="Helical" evidence="1">
    <location>
        <begin position="48"/>
        <end position="70"/>
    </location>
</feature>
<dbReference type="Pfam" id="PF07330">
    <property type="entry name" value="DUF1467"/>
    <property type="match status" value="1"/>
</dbReference>
<protein>
    <submittedName>
        <fullName evidence="2">Uncharacterized protein</fullName>
    </submittedName>
</protein>
<evidence type="ECO:0000313" key="2">
    <source>
        <dbReference type="EMBL" id="SUS05036.1"/>
    </source>
</evidence>
<sequence>MNVWTGIAVYIVIWWVVIFMVLPWGVRPLGAEDIAKGHASGAPHQPRILTKMAVTTIIAALVWVGVYFLIDSGAISFRE</sequence>
<feature type="transmembrane region" description="Helical" evidence="1">
    <location>
        <begin position="6"/>
        <end position="27"/>
    </location>
</feature>
<dbReference type="EMBL" id="UIDG01000075">
    <property type="protein sequence ID" value="SUS05036.1"/>
    <property type="molecule type" value="Genomic_DNA"/>
</dbReference>
<keyword evidence="1" id="KW-1133">Transmembrane helix</keyword>
<organism evidence="2">
    <name type="scientific">metagenome</name>
    <dbReference type="NCBI Taxonomy" id="256318"/>
    <lineage>
        <taxon>unclassified sequences</taxon>
        <taxon>metagenomes</taxon>
    </lineage>
</organism>
<keyword evidence="1" id="KW-0812">Transmembrane</keyword>
<gene>
    <name evidence="2" type="ORF">DF3PB_1660003</name>
</gene>
<dbReference type="InterPro" id="IPR009935">
    <property type="entry name" value="DUF1467"/>
</dbReference>
<name>A0A380TA07_9ZZZZ</name>
<keyword evidence="1" id="KW-0472">Membrane</keyword>